<keyword evidence="2" id="KW-0645">Protease</keyword>
<evidence type="ECO:0000259" key="7">
    <source>
        <dbReference type="Pfam" id="PF00675"/>
    </source>
</evidence>
<dbReference type="InterPro" id="IPR007863">
    <property type="entry name" value="Peptidase_M16_C"/>
</dbReference>
<dbReference type="Pfam" id="PF00675">
    <property type="entry name" value="Peptidase_M16"/>
    <property type="match status" value="1"/>
</dbReference>
<accession>A0A644V4J9</accession>
<feature type="domain" description="Peptidase M16 C-terminal" evidence="8">
    <location>
        <begin position="700"/>
        <end position="870"/>
    </location>
</feature>
<protein>
    <recommendedName>
        <fullName evidence="10">Zinc protease</fullName>
    </recommendedName>
</protein>
<dbReference type="SUPFAM" id="SSF63411">
    <property type="entry name" value="LuxS/MPP-like metallohydrolase"/>
    <property type="match status" value="4"/>
</dbReference>
<evidence type="ECO:0008006" key="10">
    <source>
        <dbReference type="Google" id="ProtNLM"/>
    </source>
</evidence>
<keyword evidence="3" id="KW-0479">Metal-binding</keyword>
<sequence length="937" mass="106054">MKIFQLFFIMLISLGMTIPVFAQQMPPVPIDPKVRYGKLENGLTYYIRHNQQPKQRAEFYIAQNVGAILENDDQNGLAHFLEHMAFNGTKNFPDKMIIEYFEKIGVKFGSNINAYTSLDETVYNLSDVPTVRESVIDSALLVLHDWSGFISLLGEEIDAERGVIREEWRTGAGPERRMWKASNYLKYPGSQYAKRDVIGDTAVINNFSHETLRAFYRKWYRPDLQAILIVGDVDVDQVEARIKTMFADISAKENAGERPVYPILDNKEPIISIVKDKEARMTRIELEYKHEVMPDEIKPTMAGYMTGLLNSVVSTIMGYRFEEITQQADAPFVAGFAEYGELVKSKDAFQLLAIPKEGLEQQGLKALLLEAEKMKRFGFTNAEVERAKTDILKSLENAYNDRENQRNRDLVREYVRHFLDGEVIPGIEWEYQTAQMLIPQLTADLINQVVKNYVTDENMVVSFMAPDKPSVLVPSEEAILRTIAEVKAAELTAREEEDLNRPLIETAPKAGKIKKTEQDKIFGTTTWKLANGVKVVFKKTDFKNDEVLLNAFSEGGLSKVKDAGDMVSGMLAATIVANNGVGEFSLIDLNKMLTGKIATVTPKIGQYDEGFSGKSSVADFETMLQLVYLYFTAPRKDDNAFGALVNMYKTSLANSVNDPRRAFSDSVSVMLYNRNPRTVILNMETLNKLDQDKALAIYKDRFAIPADFTFVFTGNVDPENETVKQAILTYLGGLKSKKKTEKFTDNKIRFPRGLVNNHFKRDMQIKKASNFILYTGHLPFNIENYVTMNAIGNILNMRYLESIREKEGGSYGVGVRGALGNTPVDQASVMMQFDTDPEKQAHLMSIIHKEVDEIVEKGPRADDLGKVKENMIKKYAEDLRENNWWSGAIARFYQDELNFVEDYTAAVEALTSEKIQSTLRKLTEQGNVLEVVMMPGE</sequence>
<dbReference type="InterPro" id="IPR011765">
    <property type="entry name" value="Pept_M16_N"/>
</dbReference>
<keyword evidence="5" id="KW-0862">Zinc</keyword>
<dbReference type="EMBL" id="VSSQ01000219">
    <property type="protein sequence ID" value="MPL86268.1"/>
    <property type="molecule type" value="Genomic_DNA"/>
</dbReference>
<dbReference type="GO" id="GO:0006508">
    <property type="term" value="P:proteolysis"/>
    <property type="evidence" value="ECO:0007669"/>
    <property type="project" value="UniProtKB-KW"/>
</dbReference>
<dbReference type="InterPro" id="IPR050626">
    <property type="entry name" value="Peptidase_M16"/>
</dbReference>
<dbReference type="AlphaFoldDB" id="A0A644V4J9"/>
<dbReference type="InterPro" id="IPR011249">
    <property type="entry name" value="Metalloenz_LuxS/M16"/>
</dbReference>
<evidence type="ECO:0000256" key="3">
    <source>
        <dbReference type="ARBA" id="ARBA00022723"/>
    </source>
</evidence>
<evidence type="ECO:0000256" key="6">
    <source>
        <dbReference type="ARBA" id="ARBA00023049"/>
    </source>
</evidence>
<dbReference type="Pfam" id="PF05193">
    <property type="entry name" value="Peptidase_M16_C"/>
    <property type="match status" value="2"/>
</dbReference>
<dbReference type="GO" id="GO:0046872">
    <property type="term" value="F:metal ion binding"/>
    <property type="evidence" value="ECO:0007669"/>
    <property type="project" value="UniProtKB-KW"/>
</dbReference>
<gene>
    <name evidence="9" type="ORF">SDC9_32246</name>
</gene>
<evidence type="ECO:0000313" key="9">
    <source>
        <dbReference type="EMBL" id="MPL86268.1"/>
    </source>
</evidence>
<keyword evidence="4" id="KW-0378">Hydrolase</keyword>
<evidence type="ECO:0000256" key="4">
    <source>
        <dbReference type="ARBA" id="ARBA00022801"/>
    </source>
</evidence>
<name>A0A644V4J9_9ZZZZ</name>
<dbReference type="PROSITE" id="PS00143">
    <property type="entry name" value="INSULINASE"/>
    <property type="match status" value="1"/>
</dbReference>
<comment type="similarity">
    <text evidence="1">Belongs to the peptidase M16 family.</text>
</comment>
<dbReference type="PANTHER" id="PTHR43690:SF34">
    <property type="entry name" value="ZINC PROTEASE PQQL-LIKE"/>
    <property type="match status" value="1"/>
</dbReference>
<keyword evidence="6" id="KW-0482">Metalloprotease</keyword>
<evidence type="ECO:0000256" key="1">
    <source>
        <dbReference type="ARBA" id="ARBA00007261"/>
    </source>
</evidence>
<dbReference type="GO" id="GO:0004222">
    <property type="term" value="F:metalloendopeptidase activity"/>
    <property type="evidence" value="ECO:0007669"/>
    <property type="project" value="InterPro"/>
</dbReference>
<dbReference type="PANTHER" id="PTHR43690">
    <property type="entry name" value="NARDILYSIN"/>
    <property type="match status" value="1"/>
</dbReference>
<dbReference type="Gene3D" id="3.30.830.10">
    <property type="entry name" value="Metalloenzyme, LuxS/M16 peptidase-like"/>
    <property type="match status" value="4"/>
</dbReference>
<comment type="caution">
    <text evidence="9">The sequence shown here is derived from an EMBL/GenBank/DDBJ whole genome shotgun (WGS) entry which is preliminary data.</text>
</comment>
<feature type="domain" description="Peptidase M16 C-terminal" evidence="8">
    <location>
        <begin position="206"/>
        <end position="389"/>
    </location>
</feature>
<organism evidence="9">
    <name type="scientific">bioreactor metagenome</name>
    <dbReference type="NCBI Taxonomy" id="1076179"/>
    <lineage>
        <taxon>unclassified sequences</taxon>
        <taxon>metagenomes</taxon>
        <taxon>ecological metagenomes</taxon>
    </lineage>
</organism>
<proteinExistence type="inferred from homology"/>
<reference evidence="9" key="1">
    <citation type="submission" date="2019-08" db="EMBL/GenBank/DDBJ databases">
        <authorList>
            <person name="Kucharzyk K."/>
            <person name="Murdoch R.W."/>
            <person name="Higgins S."/>
            <person name="Loffler F."/>
        </authorList>
    </citation>
    <scope>NUCLEOTIDE SEQUENCE</scope>
</reference>
<feature type="domain" description="Peptidase M16 N-terminal" evidence="7">
    <location>
        <begin position="50"/>
        <end position="168"/>
    </location>
</feature>
<evidence type="ECO:0000256" key="5">
    <source>
        <dbReference type="ARBA" id="ARBA00022833"/>
    </source>
</evidence>
<evidence type="ECO:0000256" key="2">
    <source>
        <dbReference type="ARBA" id="ARBA00022670"/>
    </source>
</evidence>
<evidence type="ECO:0000259" key="8">
    <source>
        <dbReference type="Pfam" id="PF05193"/>
    </source>
</evidence>
<dbReference type="InterPro" id="IPR001431">
    <property type="entry name" value="Pept_M16_Zn_BS"/>
</dbReference>